<dbReference type="InterPro" id="IPR001906">
    <property type="entry name" value="Terpene_synth_N"/>
</dbReference>
<dbReference type="OMA" id="PSANYHR"/>
<dbReference type="Gene3D" id="1.10.600.10">
    <property type="entry name" value="Farnesyl Diphosphate Synthase"/>
    <property type="match status" value="1"/>
</dbReference>
<protein>
    <recommendedName>
        <fullName evidence="1">Terpene synthase N-terminal domain-containing protein</fullName>
    </recommendedName>
</protein>
<dbReference type="Pfam" id="PF01397">
    <property type="entry name" value="Terpene_synth"/>
    <property type="match status" value="1"/>
</dbReference>
<organism evidence="2 3">
    <name type="scientific">Eutrema salsugineum</name>
    <name type="common">Saltwater cress</name>
    <name type="synonym">Sisymbrium salsugineum</name>
    <dbReference type="NCBI Taxonomy" id="72664"/>
    <lineage>
        <taxon>Eukaryota</taxon>
        <taxon>Viridiplantae</taxon>
        <taxon>Streptophyta</taxon>
        <taxon>Embryophyta</taxon>
        <taxon>Tracheophyta</taxon>
        <taxon>Spermatophyta</taxon>
        <taxon>Magnoliopsida</taxon>
        <taxon>eudicotyledons</taxon>
        <taxon>Gunneridae</taxon>
        <taxon>Pentapetalae</taxon>
        <taxon>rosids</taxon>
        <taxon>malvids</taxon>
        <taxon>Brassicales</taxon>
        <taxon>Brassicaceae</taxon>
        <taxon>Eutremeae</taxon>
        <taxon>Eutrema</taxon>
    </lineage>
</organism>
<name>V4NHH4_EUTSA</name>
<proteinExistence type="predicted"/>
<dbReference type="InterPro" id="IPR008949">
    <property type="entry name" value="Isoprenoid_synthase_dom_sf"/>
</dbReference>
<dbReference type="Gramene" id="ESQ45631">
    <property type="protein sequence ID" value="ESQ45631"/>
    <property type="gene ID" value="EUTSA_v10011010mg"/>
</dbReference>
<dbReference type="SUPFAM" id="SSF48239">
    <property type="entry name" value="Terpenoid cyclases/Protein prenyltransferases"/>
    <property type="match status" value="1"/>
</dbReference>
<sequence length="114" mass="13549">MEVKREEIDRPLAEFPVNIWEDPLTSFSVSDAESERNKEKLRSLKETVRKSFMASKEEPITNMKFIDVLCRLGVSYHFEHEILEQLESMFGHHDFMQMMRDNESDLYTVSLVFQ</sequence>
<evidence type="ECO:0000313" key="2">
    <source>
        <dbReference type="EMBL" id="ESQ45631.1"/>
    </source>
</evidence>
<dbReference type="EMBL" id="KI517435">
    <property type="protein sequence ID" value="ESQ45631.1"/>
    <property type="molecule type" value="Genomic_DNA"/>
</dbReference>
<feature type="non-terminal residue" evidence="2">
    <location>
        <position position="114"/>
    </location>
</feature>
<dbReference type="InterPro" id="IPR036965">
    <property type="entry name" value="Terpene_synth_N_sf"/>
</dbReference>
<accession>V4NHH4</accession>
<feature type="domain" description="Terpene synthase N-terminal" evidence="1">
    <location>
        <begin position="20"/>
        <end position="113"/>
    </location>
</feature>
<reference evidence="2 3" key="1">
    <citation type="journal article" date="2013" name="Front. Plant Sci.">
        <title>The Reference Genome of the Halophytic Plant Eutrema salsugineum.</title>
        <authorList>
            <person name="Yang R."/>
            <person name="Jarvis D.E."/>
            <person name="Chen H."/>
            <person name="Beilstein M.A."/>
            <person name="Grimwood J."/>
            <person name="Jenkins J."/>
            <person name="Shu S."/>
            <person name="Prochnik S."/>
            <person name="Xin M."/>
            <person name="Ma C."/>
            <person name="Schmutz J."/>
            <person name="Wing R.A."/>
            <person name="Mitchell-Olds T."/>
            <person name="Schumaker K.S."/>
            <person name="Wang X."/>
        </authorList>
    </citation>
    <scope>NUCLEOTIDE SEQUENCE [LARGE SCALE GENOMIC DNA]</scope>
</reference>
<dbReference type="Gene3D" id="1.50.10.130">
    <property type="entry name" value="Terpene synthase, N-terminal domain"/>
    <property type="match status" value="1"/>
</dbReference>
<keyword evidence="3" id="KW-1185">Reference proteome</keyword>
<evidence type="ECO:0000259" key="1">
    <source>
        <dbReference type="Pfam" id="PF01397"/>
    </source>
</evidence>
<evidence type="ECO:0000313" key="3">
    <source>
        <dbReference type="Proteomes" id="UP000030689"/>
    </source>
</evidence>
<gene>
    <name evidence="2" type="ORF">EUTSA_v10011010mg</name>
</gene>
<dbReference type="InterPro" id="IPR008930">
    <property type="entry name" value="Terpenoid_cyclase/PrenylTrfase"/>
</dbReference>
<dbReference type="KEGG" id="eus:EUTSA_v10011010mg"/>
<dbReference type="AlphaFoldDB" id="V4NHH4"/>
<dbReference type="Proteomes" id="UP000030689">
    <property type="component" value="Unassembled WGS sequence"/>
</dbReference>
<dbReference type="GO" id="GO:0010333">
    <property type="term" value="F:terpene synthase activity"/>
    <property type="evidence" value="ECO:0007669"/>
    <property type="project" value="InterPro"/>
</dbReference>